<protein>
    <submittedName>
        <fullName evidence="8">Fe-S osidoreductase</fullName>
    </submittedName>
</protein>
<dbReference type="GO" id="GO:0046872">
    <property type="term" value="F:metal ion binding"/>
    <property type="evidence" value="ECO:0007669"/>
    <property type="project" value="UniProtKB-KW"/>
</dbReference>
<dbReference type="GO" id="GO:0051539">
    <property type="term" value="F:4 iron, 4 sulfur cluster binding"/>
    <property type="evidence" value="ECO:0007669"/>
    <property type="project" value="UniProtKB-KW"/>
</dbReference>
<feature type="domain" description="4Fe-4S ferredoxin-type" evidence="7">
    <location>
        <begin position="101"/>
        <end position="131"/>
    </location>
</feature>
<dbReference type="EMBL" id="JFZT01000057">
    <property type="protein sequence ID" value="EZQ01991.1"/>
    <property type="molecule type" value="Genomic_DNA"/>
</dbReference>
<dbReference type="Gene3D" id="1.10.1060.10">
    <property type="entry name" value="Alpha-helical ferredoxin"/>
    <property type="match status" value="1"/>
</dbReference>
<name>A0A031LKB4_9CREN</name>
<dbReference type="PANTHER" id="PTHR43551:SF1">
    <property type="entry name" value="HETERODISULFIDE REDUCTASE"/>
    <property type="match status" value="1"/>
</dbReference>
<evidence type="ECO:0000259" key="7">
    <source>
        <dbReference type="PROSITE" id="PS51379"/>
    </source>
</evidence>
<evidence type="ECO:0000256" key="5">
    <source>
        <dbReference type="ARBA" id="ARBA00023004"/>
    </source>
</evidence>
<feature type="domain" description="4Fe-4S ferredoxin-type" evidence="7">
    <location>
        <begin position="34"/>
        <end position="62"/>
    </location>
</feature>
<evidence type="ECO:0000256" key="3">
    <source>
        <dbReference type="ARBA" id="ARBA00022723"/>
    </source>
</evidence>
<dbReference type="PROSITE" id="PS51379">
    <property type="entry name" value="4FE4S_FER_2"/>
    <property type="match status" value="2"/>
</dbReference>
<keyword evidence="4" id="KW-0249">Electron transport</keyword>
<evidence type="ECO:0000256" key="1">
    <source>
        <dbReference type="ARBA" id="ARBA00022448"/>
    </source>
</evidence>
<dbReference type="AlphaFoldDB" id="A0A031LKB4"/>
<dbReference type="OrthoDB" id="42878at2157"/>
<gene>
    <name evidence="8" type="ORF">CM19_10950</name>
</gene>
<keyword evidence="2" id="KW-0004">4Fe-4S</keyword>
<proteinExistence type="predicted"/>
<evidence type="ECO:0000256" key="4">
    <source>
        <dbReference type="ARBA" id="ARBA00022982"/>
    </source>
</evidence>
<keyword evidence="5" id="KW-0408">Iron</keyword>
<keyword evidence="1" id="KW-0813">Transport</keyword>
<sequence>MERRRSDCGGFKLEKGKIKIGRQLVSRTLDEISPFDVWGLQECMRCGICRYTCPFWLTTEKSTDVPAWRTYEVNKLFSMYYTGYGIVARYLRLRKLKDSEFKQWFDSAYNCTACGGCTETSPLEIPNWYTAILLRRILHFTGFNLGVPEKWISNVKETGNAMGIIKEKWVEIANSVGLQIDKKGAELLYVPSSLEVNSNILGQISKILDGMNSNFTVSSDISDSGYYAYLAGDFETARKRFMNIYEEAKKLNVKKIIVSDGSSYFFLRWQGPKSLRYKLDIQIEHLTETIYNAYNDRRVKLEKADIKDDATVHDSEFLSRLGGLHKPPRELMKIVLPSFKEPKPDPSSHVLFTCGHHLEMIPEKKEIVKKARLYAAKQLSNWAKTVVTFDPNCQLSMENAVKDSQGIEKSIYFTEVLANSVRS</sequence>
<dbReference type="GO" id="GO:0016491">
    <property type="term" value="F:oxidoreductase activity"/>
    <property type="evidence" value="ECO:0007669"/>
    <property type="project" value="UniProtKB-ARBA"/>
</dbReference>
<keyword evidence="6" id="KW-0411">Iron-sulfur</keyword>
<keyword evidence="9" id="KW-1185">Reference proteome</keyword>
<dbReference type="STRING" id="1160895.CM19_10950"/>
<evidence type="ECO:0000256" key="6">
    <source>
        <dbReference type="ARBA" id="ARBA00023014"/>
    </source>
</evidence>
<dbReference type="Pfam" id="PF13183">
    <property type="entry name" value="Fer4_8"/>
    <property type="match status" value="1"/>
</dbReference>
<dbReference type="InterPro" id="IPR017900">
    <property type="entry name" value="4Fe4S_Fe_S_CS"/>
</dbReference>
<evidence type="ECO:0000256" key="2">
    <source>
        <dbReference type="ARBA" id="ARBA00022485"/>
    </source>
</evidence>
<reference evidence="8 9" key="1">
    <citation type="submission" date="2014-03" db="EMBL/GenBank/DDBJ databases">
        <title>Draft genome sequence of the novel thermoacidophilic archaea Acidianus copahuensis ALE1 strain, isolated from Copahue volcanic area in Neuquen Argentina.</title>
        <authorList>
            <person name="Urbieta M.S."/>
            <person name="Rascovan N."/>
            <person name="Castro C."/>
            <person name="Revale S."/>
            <person name="Giaveno M.A."/>
            <person name="Vazquez M.P."/>
            <person name="Donati E.R."/>
        </authorList>
    </citation>
    <scope>NUCLEOTIDE SEQUENCE [LARGE SCALE GENOMIC DNA]</scope>
    <source>
        <strain evidence="8 9">ALE1</strain>
    </source>
</reference>
<dbReference type="Proteomes" id="UP000024332">
    <property type="component" value="Unassembled WGS sequence"/>
</dbReference>
<dbReference type="PANTHER" id="PTHR43551">
    <property type="entry name" value="FUMARATE REDUCTASE IRON-SULFUR SUBUNIT"/>
    <property type="match status" value="1"/>
</dbReference>
<comment type="caution">
    <text evidence="8">The sequence shown here is derived from an EMBL/GenBank/DDBJ whole genome shotgun (WGS) entry which is preliminary data.</text>
</comment>
<keyword evidence="3" id="KW-0479">Metal-binding</keyword>
<evidence type="ECO:0000313" key="9">
    <source>
        <dbReference type="Proteomes" id="UP000024332"/>
    </source>
</evidence>
<evidence type="ECO:0000313" key="8">
    <source>
        <dbReference type="EMBL" id="EZQ01991.1"/>
    </source>
</evidence>
<dbReference type="RefSeq" id="WP_048100380.1">
    <property type="nucleotide sequence ID" value="NZ_JFZT01000057.1"/>
</dbReference>
<dbReference type="InterPro" id="IPR017896">
    <property type="entry name" value="4Fe4S_Fe-S-bd"/>
</dbReference>
<dbReference type="InterPro" id="IPR009051">
    <property type="entry name" value="Helical_ferredxn"/>
</dbReference>
<organism evidence="8 9">
    <name type="scientific">Candidatus Acidianus copahuensis</name>
    <dbReference type="NCBI Taxonomy" id="1160895"/>
    <lineage>
        <taxon>Archaea</taxon>
        <taxon>Thermoproteota</taxon>
        <taxon>Thermoprotei</taxon>
        <taxon>Sulfolobales</taxon>
        <taxon>Sulfolobaceae</taxon>
        <taxon>Acidianus</taxon>
    </lineage>
</organism>
<accession>A0A031LKB4</accession>
<dbReference type="PROSITE" id="PS00198">
    <property type="entry name" value="4FE4S_FER_1"/>
    <property type="match status" value="1"/>
</dbReference>
<dbReference type="SUPFAM" id="SSF46548">
    <property type="entry name" value="alpha-helical ferredoxin"/>
    <property type="match status" value="1"/>
</dbReference>